<comment type="caution">
    <text evidence="3">The sequence shown here is derived from an EMBL/GenBank/DDBJ whole genome shotgun (WGS) entry which is preliminary data.</text>
</comment>
<dbReference type="Pfam" id="PF06985">
    <property type="entry name" value="HET"/>
    <property type="match status" value="1"/>
</dbReference>
<dbReference type="InterPro" id="IPR010730">
    <property type="entry name" value="HET"/>
</dbReference>
<reference evidence="3" key="1">
    <citation type="journal article" date="2023" name="Mol. Phylogenet. Evol.">
        <title>Genome-scale phylogeny and comparative genomics of the fungal order Sordariales.</title>
        <authorList>
            <person name="Hensen N."/>
            <person name="Bonometti L."/>
            <person name="Westerberg I."/>
            <person name="Brannstrom I.O."/>
            <person name="Guillou S."/>
            <person name="Cros-Aarteil S."/>
            <person name="Calhoun S."/>
            <person name="Haridas S."/>
            <person name="Kuo A."/>
            <person name="Mondo S."/>
            <person name="Pangilinan J."/>
            <person name="Riley R."/>
            <person name="LaButti K."/>
            <person name="Andreopoulos B."/>
            <person name="Lipzen A."/>
            <person name="Chen C."/>
            <person name="Yan M."/>
            <person name="Daum C."/>
            <person name="Ng V."/>
            <person name="Clum A."/>
            <person name="Steindorff A."/>
            <person name="Ohm R.A."/>
            <person name="Martin F."/>
            <person name="Silar P."/>
            <person name="Natvig D.O."/>
            <person name="Lalanne C."/>
            <person name="Gautier V."/>
            <person name="Ament-Velasquez S.L."/>
            <person name="Kruys A."/>
            <person name="Hutchinson M.I."/>
            <person name="Powell A.J."/>
            <person name="Barry K."/>
            <person name="Miller A.N."/>
            <person name="Grigoriev I.V."/>
            <person name="Debuchy R."/>
            <person name="Gladieux P."/>
            <person name="Hiltunen Thoren M."/>
            <person name="Johannesson H."/>
        </authorList>
    </citation>
    <scope>NUCLEOTIDE SEQUENCE</scope>
    <source>
        <strain evidence="3">CBS 232.78</strain>
    </source>
</reference>
<gene>
    <name evidence="3" type="ORF">B0H63DRAFT_542319</name>
</gene>
<dbReference type="AlphaFoldDB" id="A0AAE0NUA9"/>
<reference evidence="3" key="2">
    <citation type="submission" date="2023-06" db="EMBL/GenBank/DDBJ databases">
        <authorList>
            <consortium name="Lawrence Berkeley National Laboratory"/>
            <person name="Haridas S."/>
            <person name="Hensen N."/>
            <person name="Bonometti L."/>
            <person name="Westerberg I."/>
            <person name="Brannstrom I.O."/>
            <person name="Guillou S."/>
            <person name="Cros-Aarteil S."/>
            <person name="Calhoun S."/>
            <person name="Kuo A."/>
            <person name="Mondo S."/>
            <person name="Pangilinan J."/>
            <person name="Riley R."/>
            <person name="LaButti K."/>
            <person name="Andreopoulos B."/>
            <person name="Lipzen A."/>
            <person name="Chen C."/>
            <person name="Yanf M."/>
            <person name="Daum C."/>
            <person name="Ng V."/>
            <person name="Clum A."/>
            <person name="Steindorff A."/>
            <person name="Ohm R."/>
            <person name="Martin F."/>
            <person name="Silar P."/>
            <person name="Natvig D."/>
            <person name="Lalanne C."/>
            <person name="Gautier V."/>
            <person name="Ament-velasquez S.L."/>
            <person name="Kruys A."/>
            <person name="Hutchinson M.I."/>
            <person name="Powell A.J."/>
            <person name="Barry K."/>
            <person name="Miller A.N."/>
            <person name="Grigoriev I.V."/>
            <person name="Debuchy R."/>
            <person name="Gladieux P."/>
            <person name="Thoren M.H."/>
            <person name="Johannesson H."/>
        </authorList>
    </citation>
    <scope>NUCLEOTIDE SEQUENCE</scope>
    <source>
        <strain evidence="3">CBS 232.78</strain>
    </source>
</reference>
<feature type="region of interest" description="Disordered" evidence="1">
    <location>
        <begin position="117"/>
        <end position="137"/>
    </location>
</feature>
<dbReference type="Proteomes" id="UP001285441">
    <property type="component" value="Unassembled WGS sequence"/>
</dbReference>
<keyword evidence="4" id="KW-1185">Reference proteome</keyword>
<evidence type="ECO:0000256" key="1">
    <source>
        <dbReference type="SAM" id="MobiDB-lite"/>
    </source>
</evidence>
<protein>
    <submittedName>
        <fullName evidence="3">Heterokaryon incompatibility protein-domain-containing protein</fullName>
    </submittedName>
</protein>
<evidence type="ECO:0000313" key="3">
    <source>
        <dbReference type="EMBL" id="KAK3387853.1"/>
    </source>
</evidence>
<dbReference type="EMBL" id="JAULSW010000003">
    <property type="protein sequence ID" value="KAK3387853.1"/>
    <property type="molecule type" value="Genomic_DNA"/>
</dbReference>
<name>A0AAE0NUA9_9PEZI</name>
<evidence type="ECO:0000313" key="4">
    <source>
        <dbReference type="Proteomes" id="UP001285441"/>
    </source>
</evidence>
<organism evidence="3 4">
    <name type="scientific">Podospora didyma</name>
    <dbReference type="NCBI Taxonomy" id="330526"/>
    <lineage>
        <taxon>Eukaryota</taxon>
        <taxon>Fungi</taxon>
        <taxon>Dikarya</taxon>
        <taxon>Ascomycota</taxon>
        <taxon>Pezizomycotina</taxon>
        <taxon>Sordariomycetes</taxon>
        <taxon>Sordariomycetidae</taxon>
        <taxon>Sordariales</taxon>
        <taxon>Podosporaceae</taxon>
        <taxon>Podospora</taxon>
    </lineage>
</organism>
<feature type="domain" description="Heterokaryon incompatibility" evidence="2">
    <location>
        <begin position="24"/>
        <end position="113"/>
    </location>
</feature>
<dbReference type="PANTHER" id="PTHR10622:SF10">
    <property type="entry name" value="HET DOMAIN-CONTAINING PROTEIN"/>
    <property type="match status" value="1"/>
</dbReference>
<accession>A0AAE0NUA9</accession>
<evidence type="ECO:0000259" key="2">
    <source>
        <dbReference type="Pfam" id="PF06985"/>
    </source>
</evidence>
<dbReference type="PANTHER" id="PTHR10622">
    <property type="entry name" value="HET DOMAIN-CONTAINING PROTEIN"/>
    <property type="match status" value="1"/>
</dbReference>
<proteinExistence type="predicted"/>
<sequence length="617" mass="69284">MRLINVATFEMEEFFGDRIPEYEYAILSHTWGDDEVTFQDMKASPRDIEHKKGYTKIRYLVGQARRDNFKWAWADTCCIDKTSSAELSEAINSMYLWYTRSAVCYAYLYDVPEHRDHDEQGSPSAKAAGSRAGGPSRNSLRRIACAFIRGTGGEETLPWRDSVTRLLPLICEITSIPIELLSGKKNKNEYSVAQKMSWASKRKCTRQEDIAYCLMGIFDVNMPLLYGEEGGAFLRLQKEILQTTDDHSIYAWTVPKWSPGIWAADSVLAKSPADFADSADAVPTEEESGDVLSAITKQGLSISLPMAAYHFPINHALYWKDGSCETFRATLNCRIGKKQVEILLARDNSPKNKTHARWYYRIGTPSHLFKDDDDDGEKYGVGKTLVPIVPAAGIQAQKNIFIRLSIPLDVWARSRFLQSLRVHGIPFRLQAKSGNLNMSDESRSTFGDYAIVDLDTSTRQWSHNDNIIEWSGVATLGLFILKSSKGFPSVGLLCGINHDGLALCKLHALPGQKETPLAVDVDTLQHDFATEYFAPQNEQHWASFGPDYERSISHSLQVGGATVCRSQGEYEALGPTRKSYIVMVFVRPGLLETDPDLYKASPMSWSETLYIKKVQNT</sequence>